<sequence length="71" mass="8373">MQIKRISKIKILGYNLRQMTVMVTCLLMKTLFAIIKRMKPIRNGYGRIYLEDSARNQMPFLTVLDVCLCYL</sequence>
<keyword evidence="1" id="KW-0472">Membrane</keyword>
<reference evidence="2" key="1">
    <citation type="submission" date="2005-03" db="EMBL/GenBank/DDBJ databases">
        <authorList>
            <person name="Han Z."/>
        </authorList>
    </citation>
    <scope>NUCLEOTIDE SEQUENCE</scope>
</reference>
<proteinExistence type="evidence at transcript level"/>
<name>Q5C0L4_SCHJA</name>
<keyword evidence="1" id="KW-0812">Transmembrane</keyword>
<evidence type="ECO:0000256" key="1">
    <source>
        <dbReference type="SAM" id="Phobius"/>
    </source>
</evidence>
<dbReference type="EMBL" id="AY810922">
    <property type="protein sequence ID" value="AAX26811.1"/>
    <property type="molecule type" value="mRNA"/>
</dbReference>
<evidence type="ECO:0000313" key="2">
    <source>
        <dbReference type="EMBL" id="AAX26811.1"/>
    </source>
</evidence>
<accession>Q5C0L4</accession>
<keyword evidence="1" id="KW-1133">Transmembrane helix</keyword>
<dbReference type="AlphaFoldDB" id="Q5C0L4"/>
<feature type="transmembrane region" description="Helical" evidence="1">
    <location>
        <begin position="16"/>
        <end position="35"/>
    </location>
</feature>
<organism evidence="2">
    <name type="scientific">Schistosoma japonicum</name>
    <name type="common">Blood fluke</name>
    <dbReference type="NCBI Taxonomy" id="6182"/>
    <lineage>
        <taxon>Eukaryota</taxon>
        <taxon>Metazoa</taxon>
        <taxon>Spiralia</taxon>
        <taxon>Lophotrochozoa</taxon>
        <taxon>Platyhelminthes</taxon>
        <taxon>Trematoda</taxon>
        <taxon>Digenea</taxon>
        <taxon>Strigeidida</taxon>
        <taxon>Schistosomatoidea</taxon>
        <taxon>Schistosomatidae</taxon>
        <taxon>Schistosoma</taxon>
    </lineage>
</organism>
<protein>
    <submittedName>
        <fullName evidence="2">Uncharacterized protein</fullName>
    </submittedName>
</protein>
<reference evidence="2" key="2">
    <citation type="journal article" date="2006" name="PLoS Pathog.">
        <title>New perspectives on host-parasite interplay by comparative transcriptomic and proteomic analyses of Schistosoma japonicum.</title>
        <authorList>
            <person name="Liu F."/>
            <person name="Lu J."/>
            <person name="Hu W."/>
            <person name="Wang S.Y."/>
            <person name="Cui S.J."/>
            <person name="Chi M."/>
            <person name="Yan Q."/>
            <person name="Wang X.R."/>
            <person name="Song H.D."/>
            <person name="Xu X.N."/>
            <person name="Wang J.J."/>
            <person name="Zhang X.L."/>
            <person name="Zhang X."/>
            <person name="Wang Z.Q."/>
            <person name="Xue C.L."/>
            <person name="Brindley P.J."/>
            <person name="McManus D.P."/>
            <person name="Yang P.Y."/>
            <person name="Feng Z."/>
            <person name="Chen Z."/>
            <person name="Han Z.G."/>
        </authorList>
    </citation>
    <scope>NUCLEOTIDE SEQUENCE</scope>
</reference>